<reference evidence="14" key="1">
    <citation type="journal article" date="2013" name="ISME J.">
        <title>A small predatory core genome in the divergent marine Bacteriovorax marinus SJ and the terrestrial Bdellovibrio bacteriovorus.</title>
        <authorList>
            <person name="Crossman L.C."/>
            <person name="Chen H."/>
            <person name="Cerdeno-Tarraga A.M."/>
            <person name="Brooks K."/>
            <person name="Quail M.A."/>
            <person name="Pineiro S.A."/>
            <person name="Hobley L."/>
            <person name="Sockett R.E."/>
            <person name="Bentley S.D."/>
            <person name="Parkhill J."/>
            <person name="Williams H.N."/>
            <person name="Stine O.C."/>
        </authorList>
    </citation>
    <scope>NUCLEOTIDE SEQUENCE [LARGE SCALE GENOMIC DNA]</scope>
    <source>
        <strain evidence="14">ATCC BAA-682 / DSM 15412 / SJ</strain>
    </source>
</reference>
<dbReference type="Gene3D" id="3.40.50.300">
    <property type="entry name" value="P-loop containing nucleotide triphosphate hydrolases"/>
    <property type="match status" value="2"/>
</dbReference>
<dbReference type="EC" id="5.6.2.4" evidence="8"/>
<dbReference type="PROSITE" id="PS51217">
    <property type="entry name" value="UVRD_HELICASE_CTER"/>
    <property type="match status" value="1"/>
</dbReference>
<evidence type="ECO:0000256" key="4">
    <source>
        <dbReference type="ARBA" id="ARBA00022806"/>
    </source>
</evidence>
<dbReference type="PANTHER" id="PTHR11070">
    <property type="entry name" value="UVRD / RECB / PCRA DNA HELICASE FAMILY MEMBER"/>
    <property type="match status" value="1"/>
</dbReference>
<dbReference type="PANTHER" id="PTHR11070:SF64">
    <property type="entry name" value="ATP-DEPENDENT DNA HELICASE REP"/>
    <property type="match status" value="1"/>
</dbReference>
<dbReference type="Gene3D" id="1.10.486.10">
    <property type="entry name" value="PCRA, domain 4"/>
    <property type="match status" value="1"/>
</dbReference>
<keyword evidence="14" id="KW-1185">Reference proteome</keyword>
<comment type="catalytic activity">
    <reaction evidence="7">
        <text>Couples ATP hydrolysis with the unwinding of duplex DNA by translocating in the 3'-5' direction.</text>
        <dbReference type="EC" id="5.6.2.4"/>
    </reaction>
</comment>
<dbReference type="RefSeq" id="WP_014244580.1">
    <property type="nucleotide sequence ID" value="NC_016620.1"/>
</dbReference>
<proteinExistence type="inferred from homology"/>
<dbReference type="GO" id="GO:0016887">
    <property type="term" value="F:ATP hydrolysis activity"/>
    <property type="evidence" value="ECO:0007669"/>
    <property type="project" value="RHEA"/>
</dbReference>
<dbReference type="KEGG" id="bmx:BMS_1986"/>
<evidence type="ECO:0000259" key="12">
    <source>
        <dbReference type="PROSITE" id="PS51217"/>
    </source>
</evidence>
<dbReference type="GO" id="GO:0005524">
    <property type="term" value="F:ATP binding"/>
    <property type="evidence" value="ECO:0007669"/>
    <property type="project" value="UniProtKB-UniRule"/>
</dbReference>
<dbReference type="AlphaFoldDB" id="E1X2N2"/>
<dbReference type="GO" id="GO:0005829">
    <property type="term" value="C:cytosol"/>
    <property type="evidence" value="ECO:0007669"/>
    <property type="project" value="TreeGrafter"/>
</dbReference>
<evidence type="ECO:0000313" key="14">
    <source>
        <dbReference type="Proteomes" id="UP000008963"/>
    </source>
</evidence>
<gene>
    <name evidence="13" type="primary">rep</name>
    <name evidence="13" type="ordered locus">BMS_1986</name>
</gene>
<organism evidence="13 14">
    <name type="scientific">Halobacteriovorax marinus (strain ATCC BAA-682 / DSM 15412 / SJ)</name>
    <name type="common">Bacteriovorax marinus</name>
    <dbReference type="NCBI Taxonomy" id="862908"/>
    <lineage>
        <taxon>Bacteria</taxon>
        <taxon>Pseudomonadati</taxon>
        <taxon>Bdellovibrionota</taxon>
        <taxon>Bacteriovoracia</taxon>
        <taxon>Bacteriovoracales</taxon>
        <taxon>Halobacteriovoraceae</taxon>
        <taxon>Halobacteriovorax</taxon>
    </lineage>
</organism>
<feature type="domain" description="UvrD-like helicase ATP-binding" evidence="11">
    <location>
        <begin position="5"/>
        <end position="288"/>
    </location>
</feature>
<dbReference type="GO" id="GO:0003677">
    <property type="term" value="F:DNA binding"/>
    <property type="evidence" value="ECO:0007669"/>
    <property type="project" value="InterPro"/>
</dbReference>
<dbReference type="Pfam" id="PF00580">
    <property type="entry name" value="UvrD-helicase"/>
    <property type="match status" value="1"/>
</dbReference>
<feature type="binding site" evidence="10">
    <location>
        <begin position="26"/>
        <end position="33"/>
    </location>
    <ligand>
        <name>ATP</name>
        <dbReference type="ChEBI" id="CHEBI:30616"/>
    </ligand>
</feature>
<evidence type="ECO:0000256" key="5">
    <source>
        <dbReference type="ARBA" id="ARBA00022840"/>
    </source>
</evidence>
<dbReference type="Proteomes" id="UP000008963">
    <property type="component" value="Chromosome"/>
</dbReference>
<evidence type="ECO:0000256" key="9">
    <source>
        <dbReference type="ARBA" id="ARBA00048988"/>
    </source>
</evidence>
<dbReference type="EMBL" id="FQ312005">
    <property type="protein sequence ID" value="CBW26800.1"/>
    <property type="molecule type" value="Genomic_DNA"/>
</dbReference>
<evidence type="ECO:0000256" key="2">
    <source>
        <dbReference type="ARBA" id="ARBA00022741"/>
    </source>
</evidence>
<dbReference type="eggNOG" id="COG0210">
    <property type="taxonomic scope" value="Bacteria"/>
</dbReference>
<comment type="similarity">
    <text evidence="1">Belongs to the helicase family. UvrD subfamily.</text>
</comment>
<feature type="domain" description="UvrD-like helicase C-terminal" evidence="12">
    <location>
        <begin position="289"/>
        <end position="568"/>
    </location>
</feature>
<dbReference type="Pfam" id="PF13361">
    <property type="entry name" value="UvrD_C"/>
    <property type="match status" value="1"/>
</dbReference>
<evidence type="ECO:0000256" key="6">
    <source>
        <dbReference type="ARBA" id="ARBA00023235"/>
    </source>
</evidence>
<dbReference type="STRING" id="862908.BMS_1986"/>
<keyword evidence="6" id="KW-0413">Isomerase</keyword>
<dbReference type="CDD" id="cd18807">
    <property type="entry name" value="SF1_C_UvrD"/>
    <property type="match status" value="1"/>
</dbReference>
<dbReference type="SUPFAM" id="SSF52540">
    <property type="entry name" value="P-loop containing nucleoside triphosphate hydrolases"/>
    <property type="match status" value="1"/>
</dbReference>
<dbReference type="InterPro" id="IPR013986">
    <property type="entry name" value="DExx_box_DNA_helicase_dom_sf"/>
</dbReference>
<name>E1X2N2_HALMS</name>
<keyword evidence="3 10" id="KW-0378">Hydrolase</keyword>
<keyword evidence="4 10" id="KW-0347">Helicase</keyword>
<protein>
    <recommendedName>
        <fullName evidence="8">DNA 3'-5' helicase</fullName>
        <ecNumber evidence="8">5.6.2.4</ecNumber>
    </recommendedName>
</protein>
<comment type="catalytic activity">
    <reaction evidence="9">
        <text>ATP + H2O = ADP + phosphate + H(+)</text>
        <dbReference type="Rhea" id="RHEA:13065"/>
        <dbReference type="ChEBI" id="CHEBI:15377"/>
        <dbReference type="ChEBI" id="CHEBI:15378"/>
        <dbReference type="ChEBI" id="CHEBI:30616"/>
        <dbReference type="ChEBI" id="CHEBI:43474"/>
        <dbReference type="ChEBI" id="CHEBI:456216"/>
        <dbReference type="EC" id="5.6.2.4"/>
    </reaction>
</comment>
<dbReference type="CDD" id="cd17932">
    <property type="entry name" value="DEXQc_UvrD"/>
    <property type="match status" value="1"/>
</dbReference>
<dbReference type="InterPro" id="IPR014017">
    <property type="entry name" value="DNA_helicase_UvrD-like_C"/>
</dbReference>
<accession>E1X2N2</accession>
<evidence type="ECO:0000256" key="3">
    <source>
        <dbReference type="ARBA" id="ARBA00022801"/>
    </source>
</evidence>
<evidence type="ECO:0000313" key="13">
    <source>
        <dbReference type="EMBL" id="CBW26800.1"/>
    </source>
</evidence>
<dbReference type="OrthoDB" id="5287170at2"/>
<dbReference type="PATRIC" id="fig|862908.3.peg.1885"/>
<dbReference type="InterPro" id="IPR014016">
    <property type="entry name" value="UvrD-like_ATP-bd"/>
</dbReference>
<dbReference type="InterPro" id="IPR000212">
    <property type="entry name" value="DNA_helicase_UvrD/REP"/>
</dbReference>
<dbReference type="Gene3D" id="1.10.10.160">
    <property type="match status" value="1"/>
</dbReference>
<dbReference type="GO" id="GO:0043138">
    <property type="term" value="F:3'-5' DNA helicase activity"/>
    <property type="evidence" value="ECO:0007669"/>
    <property type="project" value="UniProtKB-EC"/>
</dbReference>
<dbReference type="GO" id="GO:0000725">
    <property type="term" value="P:recombinational repair"/>
    <property type="evidence" value="ECO:0007669"/>
    <property type="project" value="TreeGrafter"/>
</dbReference>
<evidence type="ECO:0000259" key="11">
    <source>
        <dbReference type="PROSITE" id="PS51198"/>
    </source>
</evidence>
<sequence>MISLSGLNAAQRQAAETIDGPLLILAGAGSGKTRTITYRIAHMVDNLALPQKSILAVSFTNKAAKEMRERIIGLLGKKKARGLTMATFHSLGVKILKKEISKLGYHKNFSIYDSADQSAIMREALKSFKAGKQFDQKIIMAKIGKLKNQGIGPDDYADSEYFDDEDPYDHATHYVYDYYQDKLKFYNAIDFDDILFLTVKLFTDFPEVAKQYSEQFRYIMIDEYQDTNNLQFDLITGLTSTHNNLCVVGDDDQAIYSFRGADITNILSFERMFPGAKVVKLEENYRSVSSILELANKVIKENINRRDKTLWSQRKSSHTPLLWSMANTEHEAEVISDEISKHQSNGGHLGDIAVLYRSNTQAQPFEEVFRMNQIPYTIIGGQKFYEKKEVKDLMAYLTVILNPKDQLQLRRILNIPNRGIGSRTLEKYLEKSEQEDISLYEALYRYPDLDPNREKHIRDFTGIITKFKEVFDLQSLPEAISKLVEDIGFYEFIDKSYDSAKQVERRRNDVNFFIESAERFVKYNGAHATLKNFVEKLLLQDNQDTEEDEDDDIRKNEVTMMTFHSSKGLEFDTVYMVGVEEESLPHKNTIKNGEDISEERRLCYVGITRAQQKLIMTYCKERKLYGKDTPRFISRFINELDKDGFCVHQDRTTFGHMTEEEADDYKKGFFANLIDGLDDDSMF</sequence>
<keyword evidence="5 10" id="KW-0067">ATP-binding</keyword>
<dbReference type="InterPro" id="IPR027417">
    <property type="entry name" value="P-loop_NTPase"/>
</dbReference>
<keyword evidence="2 10" id="KW-0547">Nucleotide-binding</keyword>
<evidence type="ECO:0000256" key="8">
    <source>
        <dbReference type="ARBA" id="ARBA00034808"/>
    </source>
</evidence>
<dbReference type="HOGENOM" id="CLU_004585_5_2_7"/>
<evidence type="ECO:0000256" key="7">
    <source>
        <dbReference type="ARBA" id="ARBA00034617"/>
    </source>
</evidence>
<dbReference type="PROSITE" id="PS51198">
    <property type="entry name" value="UVRD_HELICASE_ATP_BIND"/>
    <property type="match status" value="1"/>
</dbReference>
<evidence type="ECO:0000256" key="10">
    <source>
        <dbReference type="PROSITE-ProRule" id="PRU00560"/>
    </source>
</evidence>
<evidence type="ECO:0000256" key="1">
    <source>
        <dbReference type="ARBA" id="ARBA00009922"/>
    </source>
</evidence>